<name>A0AA35XN13_GEOBA</name>
<dbReference type="AlphaFoldDB" id="A0AA35XN13"/>
<evidence type="ECO:0000256" key="1">
    <source>
        <dbReference type="SAM" id="SignalP"/>
    </source>
</evidence>
<evidence type="ECO:0000313" key="3">
    <source>
        <dbReference type="Proteomes" id="UP001174909"/>
    </source>
</evidence>
<protein>
    <submittedName>
        <fullName evidence="2">Uncharacterized protein</fullName>
    </submittedName>
</protein>
<reference evidence="2" key="1">
    <citation type="submission" date="2023-03" db="EMBL/GenBank/DDBJ databases">
        <authorList>
            <person name="Steffen K."/>
            <person name="Cardenas P."/>
        </authorList>
    </citation>
    <scope>NUCLEOTIDE SEQUENCE</scope>
</reference>
<evidence type="ECO:0000313" key="2">
    <source>
        <dbReference type="EMBL" id="CAI8057732.1"/>
    </source>
</evidence>
<keyword evidence="1" id="KW-0732">Signal</keyword>
<accession>A0AA35XN13</accession>
<dbReference type="EMBL" id="CASHTH010004467">
    <property type="protein sequence ID" value="CAI8057732.1"/>
    <property type="molecule type" value="Genomic_DNA"/>
</dbReference>
<comment type="caution">
    <text evidence="2">The sequence shown here is derived from an EMBL/GenBank/DDBJ whole genome shotgun (WGS) entry which is preliminary data.</text>
</comment>
<organism evidence="2 3">
    <name type="scientific">Geodia barretti</name>
    <name type="common">Barrett's horny sponge</name>
    <dbReference type="NCBI Taxonomy" id="519541"/>
    <lineage>
        <taxon>Eukaryota</taxon>
        <taxon>Metazoa</taxon>
        <taxon>Porifera</taxon>
        <taxon>Demospongiae</taxon>
        <taxon>Heteroscleromorpha</taxon>
        <taxon>Tetractinellida</taxon>
        <taxon>Astrophorina</taxon>
        <taxon>Geodiidae</taxon>
        <taxon>Geodia</taxon>
    </lineage>
</organism>
<dbReference type="Proteomes" id="UP001174909">
    <property type="component" value="Unassembled WGS sequence"/>
</dbReference>
<proteinExistence type="predicted"/>
<feature type="signal peptide" evidence="1">
    <location>
        <begin position="1"/>
        <end position="21"/>
    </location>
</feature>
<gene>
    <name evidence="2" type="ORF">GBAR_LOCUS31446</name>
</gene>
<feature type="chain" id="PRO_5041257276" evidence="1">
    <location>
        <begin position="22"/>
        <end position="88"/>
    </location>
</feature>
<keyword evidence="3" id="KW-1185">Reference proteome</keyword>
<sequence>MNIFTAIALFAFLSCCLEVCGYPYRSGEEQLEYAASAKHHDVECYHFDACRDELKVFITGMSASECCGESGGISYIVKKRCHKCPELY</sequence>